<dbReference type="PANTHER" id="PTHR31672:SF13">
    <property type="entry name" value="F-BOX PROTEIN CPR30-LIKE"/>
    <property type="match status" value="1"/>
</dbReference>
<dbReference type="Pfam" id="PF08268">
    <property type="entry name" value="FBA_3"/>
    <property type="match status" value="1"/>
</dbReference>
<dbReference type="InterPro" id="IPR001810">
    <property type="entry name" value="F-box_dom"/>
</dbReference>
<protein>
    <submittedName>
        <fullName evidence="3">F-box/kelch-repeat protein At3g23880-like isoform X1</fullName>
    </submittedName>
</protein>
<dbReference type="InterPro" id="IPR017451">
    <property type="entry name" value="F-box-assoc_interact_dom"/>
</dbReference>
<keyword evidence="2" id="KW-1185">Reference proteome</keyword>
<reference evidence="2" key="1">
    <citation type="journal article" date="2014" name="Nat. Genet.">
        <title>The genome of the stress-tolerant wild tomato species Solanum pennellii.</title>
        <authorList>
            <person name="Bolger A."/>
            <person name="Scossa F."/>
            <person name="Bolger M.E."/>
            <person name="Lanz C."/>
            <person name="Maumus F."/>
            <person name="Tohge T."/>
            <person name="Quesneville H."/>
            <person name="Alseekh S."/>
            <person name="Sorensen I."/>
            <person name="Lichtenstein G."/>
            <person name="Fich E.A."/>
            <person name="Conte M."/>
            <person name="Keller H."/>
            <person name="Schneeberger K."/>
            <person name="Schwacke R."/>
            <person name="Ofner I."/>
            <person name="Vrebalov J."/>
            <person name="Xu Y."/>
            <person name="Osorio S."/>
            <person name="Aflitos S.A."/>
            <person name="Schijlen E."/>
            <person name="Jimenez-Gomez J.M."/>
            <person name="Ryngajllo M."/>
            <person name="Kimura S."/>
            <person name="Kumar R."/>
            <person name="Koenig D."/>
            <person name="Headland L.R."/>
            <person name="Maloof J.N."/>
            <person name="Sinha N."/>
            <person name="van Ham R.C."/>
            <person name="Lankhorst R.K."/>
            <person name="Mao L."/>
            <person name="Vogel A."/>
            <person name="Arsova B."/>
            <person name="Panstruga R."/>
            <person name="Fei Z."/>
            <person name="Rose J.K."/>
            <person name="Zamir D."/>
            <person name="Carrari F."/>
            <person name="Giovannoni J.J."/>
            <person name="Weigel D."/>
            <person name="Usadel B."/>
            <person name="Fernie A.R."/>
        </authorList>
    </citation>
    <scope>NUCLEOTIDE SEQUENCE [LARGE SCALE GENOMIC DNA]</scope>
    <source>
        <strain evidence="2">cv. LA0716</strain>
    </source>
</reference>
<name>A0ABM1UYA3_SOLPN</name>
<organism evidence="2 3">
    <name type="scientific">Solanum pennellii</name>
    <name type="common">Tomato</name>
    <name type="synonym">Lycopersicon pennellii</name>
    <dbReference type="NCBI Taxonomy" id="28526"/>
    <lineage>
        <taxon>Eukaryota</taxon>
        <taxon>Viridiplantae</taxon>
        <taxon>Streptophyta</taxon>
        <taxon>Embryophyta</taxon>
        <taxon>Tracheophyta</taxon>
        <taxon>Spermatophyta</taxon>
        <taxon>Magnoliopsida</taxon>
        <taxon>eudicotyledons</taxon>
        <taxon>Gunneridae</taxon>
        <taxon>Pentapetalae</taxon>
        <taxon>asterids</taxon>
        <taxon>lamiids</taxon>
        <taxon>Solanales</taxon>
        <taxon>Solanaceae</taxon>
        <taxon>Solanoideae</taxon>
        <taxon>Solaneae</taxon>
        <taxon>Solanum</taxon>
        <taxon>Solanum subgen. Lycopersicon</taxon>
    </lineage>
</organism>
<dbReference type="InterPro" id="IPR013187">
    <property type="entry name" value="F-box-assoc_dom_typ3"/>
</dbReference>
<dbReference type="Gene3D" id="1.20.1280.50">
    <property type="match status" value="1"/>
</dbReference>
<feature type="domain" description="F-box" evidence="1">
    <location>
        <begin position="17"/>
        <end position="65"/>
    </location>
</feature>
<dbReference type="PROSITE" id="PS50181">
    <property type="entry name" value="FBOX"/>
    <property type="match status" value="1"/>
</dbReference>
<dbReference type="InterPro" id="IPR036047">
    <property type="entry name" value="F-box-like_dom_sf"/>
</dbReference>
<dbReference type="Proteomes" id="UP000694930">
    <property type="component" value="Chromosome 11"/>
</dbReference>
<evidence type="ECO:0000313" key="2">
    <source>
        <dbReference type="Proteomes" id="UP000694930"/>
    </source>
</evidence>
<dbReference type="PANTHER" id="PTHR31672">
    <property type="entry name" value="BNACNNG10540D PROTEIN"/>
    <property type="match status" value="1"/>
</dbReference>
<evidence type="ECO:0000313" key="3">
    <source>
        <dbReference type="RefSeq" id="XP_027768471.1"/>
    </source>
</evidence>
<evidence type="ECO:0000259" key="1">
    <source>
        <dbReference type="PROSITE" id="PS50181"/>
    </source>
</evidence>
<dbReference type="NCBIfam" id="TIGR01640">
    <property type="entry name" value="F_box_assoc_1"/>
    <property type="match status" value="1"/>
</dbReference>
<reference evidence="3" key="2">
    <citation type="submission" date="2025-08" db="UniProtKB">
        <authorList>
            <consortium name="RefSeq"/>
        </authorList>
    </citation>
    <scope>IDENTIFICATION</scope>
</reference>
<gene>
    <name evidence="3" type="primary">LOC114074689</name>
</gene>
<proteinExistence type="predicted"/>
<dbReference type="InterPro" id="IPR050796">
    <property type="entry name" value="SCF_F-box_component"/>
</dbReference>
<dbReference type="SUPFAM" id="SSF81383">
    <property type="entry name" value="F-box domain"/>
    <property type="match status" value="1"/>
</dbReference>
<dbReference type="GeneID" id="114074689"/>
<dbReference type="RefSeq" id="XP_027768471.1">
    <property type="nucleotide sequence ID" value="XM_027912670.1"/>
</dbReference>
<sequence length="422" mass="48046">MIRIEEMQVAKTRKKQYVNNISIPKEVVVEILRRVPCEELFETLKKVCMQWCSIIYSGSFAYSHVECGILKSSSFFSQYEAVVFDQIDNTRSISVSALEWQSRPFPNYPDEDLETKYMYTIDDVLEFQVPRMITVNSVNGFVCFWSRNARVHVLNPLTEEHFTTPPYTYEIRSVTPPCLAAIGFGFCQLSYEYKVVVLQEDGEGFEIKPLVFTVGTDRSWRSLKAIPDIKFGTRFEKGVYVNGVLYWYMDSCTRPRCGSNEIITSLICFNVSKEEVVTTMVPAELDIREGYESRIAQKGGNLCLVSLSYGPICSLLIKVYIADTSTDLSSFSSWKNEFNVTAPNMAYNISIKNAWSVSIVTDDMLVIRRMFTMDHLIFIDVPTGMMLSSYCLYTSAGFIPYVPSLVSLSHRPPPLLNPSVTS</sequence>
<accession>A0ABM1UYA3</accession>